<evidence type="ECO:0000313" key="3">
    <source>
        <dbReference type="Proteomes" id="UP001597493"/>
    </source>
</evidence>
<sequence>MIERLEELAARCMQQEAYIRELEAKIEALEKENALYAIYGEKCVPQQFVVGD</sequence>
<proteinExistence type="predicted"/>
<evidence type="ECO:0000313" key="2">
    <source>
        <dbReference type="EMBL" id="MFD2659481.1"/>
    </source>
</evidence>
<accession>A0ABW5QSS4</accession>
<keyword evidence="1" id="KW-0175">Coiled coil</keyword>
<gene>
    <name evidence="2" type="ORF">ACFSW5_04290</name>
</gene>
<dbReference type="RefSeq" id="WP_379270173.1">
    <property type="nucleotide sequence ID" value="NZ_JBHUGT010000020.1"/>
</dbReference>
<dbReference type="Proteomes" id="UP001597493">
    <property type="component" value="Unassembled WGS sequence"/>
</dbReference>
<name>A0ABW5QSS4_9BACL</name>
<feature type="coiled-coil region" evidence="1">
    <location>
        <begin position="5"/>
        <end position="39"/>
    </location>
</feature>
<comment type="caution">
    <text evidence="2">The sequence shown here is derived from an EMBL/GenBank/DDBJ whole genome shotgun (WGS) entry which is preliminary data.</text>
</comment>
<protein>
    <submittedName>
        <fullName evidence="2">Uncharacterized protein</fullName>
    </submittedName>
</protein>
<organism evidence="2 3">
    <name type="scientific">Paenibacillus thailandensis</name>
    <dbReference type="NCBI Taxonomy" id="393250"/>
    <lineage>
        <taxon>Bacteria</taxon>
        <taxon>Bacillati</taxon>
        <taxon>Bacillota</taxon>
        <taxon>Bacilli</taxon>
        <taxon>Bacillales</taxon>
        <taxon>Paenibacillaceae</taxon>
        <taxon>Paenibacillus</taxon>
    </lineage>
</organism>
<reference evidence="3" key="1">
    <citation type="journal article" date="2019" name="Int. J. Syst. Evol. Microbiol.">
        <title>The Global Catalogue of Microorganisms (GCM) 10K type strain sequencing project: providing services to taxonomists for standard genome sequencing and annotation.</title>
        <authorList>
            <consortium name="The Broad Institute Genomics Platform"/>
            <consortium name="The Broad Institute Genome Sequencing Center for Infectious Disease"/>
            <person name="Wu L."/>
            <person name="Ma J."/>
        </authorList>
    </citation>
    <scope>NUCLEOTIDE SEQUENCE [LARGE SCALE GENOMIC DNA]</scope>
    <source>
        <strain evidence="3">TISTR 1827</strain>
    </source>
</reference>
<keyword evidence="3" id="KW-1185">Reference proteome</keyword>
<dbReference type="EMBL" id="JBHUMY010000004">
    <property type="protein sequence ID" value="MFD2659481.1"/>
    <property type="molecule type" value="Genomic_DNA"/>
</dbReference>
<evidence type="ECO:0000256" key="1">
    <source>
        <dbReference type="SAM" id="Coils"/>
    </source>
</evidence>